<dbReference type="GO" id="GO:0006108">
    <property type="term" value="P:malate metabolic process"/>
    <property type="evidence" value="ECO:0007669"/>
    <property type="project" value="InterPro"/>
</dbReference>
<dbReference type="PANTHER" id="PTHR11540:SF72">
    <property type="entry name" value="MALATE DEHYDROGENASE, PEROXISOMAL"/>
    <property type="match status" value="1"/>
</dbReference>
<dbReference type="GO" id="GO:0005739">
    <property type="term" value="C:mitochondrion"/>
    <property type="evidence" value="ECO:0007669"/>
    <property type="project" value="TreeGrafter"/>
</dbReference>
<evidence type="ECO:0000256" key="3">
    <source>
        <dbReference type="ARBA" id="ARBA00012995"/>
    </source>
</evidence>
<dbReference type="InterPro" id="IPR015955">
    <property type="entry name" value="Lactate_DH/Glyco_Ohase_4_C"/>
</dbReference>
<organism evidence="15 16">
    <name type="scientific">Torulaspora globosa</name>
    <dbReference type="NCBI Taxonomy" id="48254"/>
    <lineage>
        <taxon>Eukaryota</taxon>
        <taxon>Fungi</taxon>
        <taxon>Dikarya</taxon>
        <taxon>Ascomycota</taxon>
        <taxon>Saccharomycotina</taxon>
        <taxon>Saccharomycetes</taxon>
        <taxon>Saccharomycetales</taxon>
        <taxon>Saccharomycetaceae</taxon>
        <taxon>Torulaspora</taxon>
    </lineage>
</organism>
<gene>
    <name evidence="15" type="ORF">HG536_0A03220</name>
</gene>
<feature type="binding site" evidence="10">
    <location>
        <position position="238"/>
    </location>
    <ligand>
        <name>NAD(+)</name>
        <dbReference type="ChEBI" id="CHEBI:57540"/>
    </ligand>
</feature>
<evidence type="ECO:0000256" key="1">
    <source>
        <dbReference type="ARBA" id="ARBA00008824"/>
    </source>
</evidence>
<dbReference type="InterPro" id="IPR001236">
    <property type="entry name" value="Lactate/malate_DH_N"/>
</dbReference>
<evidence type="ECO:0000313" key="16">
    <source>
        <dbReference type="Proteomes" id="UP000515788"/>
    </source>
</evidence>
<dbReference type="RefSeq" id="XP_037137179.1">
    <property type="nucleotide sequence ID" value="XM_037281284.1"/>
</dbReference>
<dbReference type="PANTHER" id="PTHR11540">
    <property type="entry name" value="MALATE AND LACTATE DEHYDROGENASE"/>
    <property type="match status" value="1"/>
</dbReference>
<dbReference type="SUPFAM" id="SSF56327">
    <property type="entry name" value="LDH C-terminal domain-like"/>
    <property type="match status" value="1"/>
</dbReference>
<dbReference type="Gene3D" id="3.90.110.10">
    <property type="entry name" value="Lactate dehydrogenase/glycoside hydrolase, family 4, C-terminal"/>
    <property type="match status" value="1"/>
</dbReference>
<evidence type="ECO:0000313" key="15">
    <source>
        <dbReference type="EMBL" id="QLL30504.1"/>
    </source>
</evidence>
<dbReference type="InterPro" id="IPR001252">
    <property type="entry name" value="Malate_DH_AS"/>
</dbReference>
<dbReference type="EC" id="1.1.1.37" evidence="3 12"/>
<dbReference type="Pfam" id="PF02866">
    <property type="entry name" value="Ldh_1_C"/>
    <property type="match status" value="1"/>
</dbReference>
<dbReference type="FunFam" id="3.90.110.10:FF:000009">
    <property type="entry name" value="Malate dehydrogenase"/>
    <property type="match status" value="1"/>
</dbReference>
<proteinExistence type="inferred from homology"/>
<dbReference type="FunFam" id="3.40.50.720:FF:000013">
    <property type="entry name" value="Malate dehydrogenase"/>
    <property type="match status" value="1"/>
</dbReference>
<feature type="binding site" evidence="9">
    <location>
        <position position="152"/>
    </location>
    <ligand>
        <name>substrate</name>
    </ligand>
</feature>
<evidence type="ECO:0000256" key="9">
    <source>
        <dbReference type="PIRSR" id="PIRSR000102-2"/>
    </source>
</evidence>
<dbReference type="GeneID" id="59323601"/>
<dbReference type="AlphaFoldDB" id="A0A7G3ZAG8"/>
<reference evidence="15 16" key="1">
    <citation type="submission" date="2020-06" db="EMBL/GenBank/DDBJ databases">
        <title>The yeast mating-type switching endonuclease HO is a domesticated member of an unorthodox homing genetic element family.</title>
        <authorList>
            <person name="Coughlan A.Y."/>
            <person name="Lombardi L."/>
            <person name="Braun-Galleani S."/>
            <person name="Martos A.R."/>
            <person name="Galeote V."/>
            <person name="Bigey F."/>
            <person name="Dequin S."/>
            <person name="Byrne K.P."/>
            <person name="Wolfe K.H."/>
        </authorList>
    </citation>
    <scope>NUCLEOTIDE SEQUENCE [LARGE SCALE GENOMIC DNA]</scope>
    <source>
        <strain evidence="15 16">CBS764</strain>
    </source>
</reference>
<keyword evidence="4 12" id="KW-0816">Tricarboxylic acid cycle</keyword>
<dbReference type="SUPFAM" id="SSF51735">
    <property type="entry name" value="NAD(P)-binding Rossmann-fold domains"/>
    <property type="match status" value="1"/>
</dbReference>
<dbReference type="OrthoDB" id="4069699at2759"/>
<evidence type="ECO:0000256" key="12">
    <source>
        <dbReference type="RuleBase" id="RU003405"/>
    </source>
</evidence>
<protein>
    <recommendedName>
        <fullName evidence="3 12">Malate dehydrogenase</fullName>
        <ecNumber evidence="3 12">1.1.1.37</ecNumber>
    </recommendedName>
</protein>
<evidence type="ECO:0000256" key="11">
    <source>
        <dbReference type="RuleBase" id="RU003369"/>
    </source>
</evidence>
<sequence>MVKVAVVGASGGIGQPLSLLLKLNPLVSELALYDVRLAQGVAKDLSHISTNAVCKGFDKDQIAEALRGAHVVLIPAGVPRKPGMTRDDLFKINAGIVKGIVTAIGQHCPDARILIISNPVNSTVPIAVETLKAMGKFYPGNVMGVTTLDVVRAETFLADYLIAQKKNSLSKQFDKTKMYKDVTVIGGHSGNTIVPVLKKKPLISTLASSYDEFVQRVQFGGDEVVKAKDGAGSATLSMALAGYRFAEQVLKSIHRENTPPIPTYVYLPGIANGVKAQAKLSSSLEYFSLPANLLDGRVTSVDDTILDSLSPQERKLVERAVKELGSNIDKGKKFVNGNAKL</sequence>
<dbReference type="GO" id="GO:0006099">
    <property type="term" value="P:tricarboxylic acid cycle"/>
    <property type="evidence" value="ECO:0007669"/>
    <property type="project" value="UniProtKB-KW"/>
</dbReference>
<evidence type="ECO:0000256" key="7">
    <source>
        <dbReference type="ARBA" id="ARBA00048313"/>
    </source>
</evidence>
<keyword evidence="6 10" id="KW-0520">NAD</keyword>
<dbReference type="CDD" id="cd01337">
    <property type="entry name" value="MDH_glyoxysomal_mitochondrial"/>
    <property type="match status" value="1"/>
</dbReference>
<evidence type="ECO:0000259" key="13">
    <source>
        <dbReference type="Pfam" id="PF00056"/>
    </source>
</evidence>
<evidence type="ECO:0000256" key="2">
    <source>
        <dbReference type="ARBA" id="ARBA00011738"/>
    </source>
</evidence>
<evidence type="ECO:0000256" key="4">
    <source>
        <dbReference type="ARBA" id="ARBA00022532"/>
    </source>
</evidence>
<dbReference type="NCBIfam" id="TIGR01772">
    <property type="entry name" value="MDH_euk_gproteo"/>
    <property type="match status" value="1"/>
</dbReference>
<evidence type="ECO:0000256" key="10">
    <source>
        <dbReference type="PIRSR" id="PIRSR000102-3"/>
    </source>
</evidence>
<dbReference type="PIRSF" id="PIRSF000102">
    <property type="entry name" value="Lac_mal_DH"/>
    <property type="match status" value="1"/>
</dbReference>
<feature type="binding site" evidence="10">
    <location>
        <begin position="8"/>
        <end position="14"/>
    </location>
    <ligand>
        <name>NAD(+)</name>
        <dbReference type="ChEBI" id="CHEBI:57540"/>
    </ligand>
</feature>
<feature type="binding site" evidence="10">
    <location>
        <position position="34"/>
    </location>
    <ligand>
        <name>NAD(+)</name>
        <dbReference type="ChEBI" id="CHEBI:57540"/>
    </ligand>
</feature>
<feature type="binding site" evidence="10">
    <location>
        <begin position="116"/>
        <end position="118"/>
    </location>
    <ligand>
        <name>NAD(+)</name>
        <dbReference type="ChEBI" id="CHEBI:57540"/>
    </ligand>
</feature>
<evidence type="ECO:0000256" key="5">
    <source>
        <dbReference type="ARBA" id="ARBA00023002"/>
    </source>
</evidence>
<feature type="domain" description="Lactate/malate dehydrogenase N-terminal" evidence="13">
    <location>
        <begin position="2"/>
        <end position="144"/>
    </location>
</feature>
<evidence type="ECO:0000256" key="6">
    <source>
        <dbReference type="ARBA" id="ARBA00023027"/>
    </source>
</evidence>
<dbReference type="EMBL" id="CP059246">
    <property type="protein sequence ID" value="QLL30504.1"/>
    <property type="molecule type" value="Genomic_DNA"/>
</dbReference>
<feature type="binding site" evidence="10">
    <location>
        <position position="93"/>
    </location>
    <ligand>
        <name>NAD(+)</name>
        <dbReference type="ChEBI" id="CHEBI:57540"/>
    </ligand>
</feature>
<feature type="binding site" evidence="9">
    <location>
        <position position="86"/>
    </location>
    <ligand>
        <name>substrate</name>
    </ligand>
</feature>
<keyword evidence="5 11" id="KW-0560">Oxidoreductase</keyword>
<comment type="subunit">
    <text evidence="2">Homodimer.</text>
</comment>
<dbReference type="KEGG" id="tgb:HG536_0A03220"/>
<feature type="binding site" evidence="9">
    <location>
        <position position="118"/>
    </location>
    <ligand>
        <name>substrate</name>
    </ligand>
</feature>
<comment type="similarity">
    <text evidence="1">Belongs to the LDH/MDH superfamily. MDH type 1 family.</text>
</comment>
<name>A0A7G3ZAG8_9SACH</name>
<evidence type="ECO:0000259" key="14">
    <source>
        <dbReference type="Pfam" id="PF02866"/>
    </source>
</evidence>
<dbReference type="InterPro" id="IPR010097">
    <property type="entry name" value="Malate_DH_type1"/>
</dbReference>
<dbReference type="Pfam" id="PF00056">
    <property type="entry name" value="Ldh_1_N"/>
    <property type="match status" value="1"/>
</dbReference>
<dbReference type="Proteomes" id="UP000515788">
    <property type="component" value="Chromosome 1"/>
</dbReference>
<accession>A0A7G3ZAG8</accession>
<feature type="domain" description="Lactate/malate dehydrogenase C-terminal" evidence="14">
    <location>
        <begin position="146"/>
        <end position="335"/>
    </location>
</feature>
<dbReference type="PROSITE" id="PS00068">
    <property type="entry name" value="MDH"/>
    <property type="match status" value="1"/>
</dbReference>
<comment type="catalytic activity">
    <reaction evidence="7 12">
        <text>(S)-malate + NAD(+) = oxaloacetate + NADH + H(+)</text>
        <dbReference type="Rhea" id="RHEA:21432"/>
        <dbReference type="ChEBI" id="CHEBI:15378"/>
        <dbReference type="ChEBI" id="CHEBI:15589"/>
        <dbReference type="ChEBI" id="CHEBI:16452"/>
        <dbReference type="ChEBI" id="CHEBI:57540"/>
        <dbReference type="ChEBI" id="CHEBI:57945"/>
        <dbReference type="EC" id="1.1.1.37"/>
    </reaction>
</comment>
<feature type="binding site" evidence="9">
    <location>
        <position position="80"/>
    </location>
    <ligand>
        <name>substrate</name>
    </ligand>
</feature>
<dbReference type="InterPro" id="IPR022383">
    <property type="entry name" value="Lactate/malate_DH_C"/>
</dbReference>
<feature type="active site" description="Proton acceptor" evidence="8">
    <location>
        <position position="188"/>
    </location>
</feature>
<dbReference type="Gene3D" id="3.40.50.720">
    <property type="entry name" value="NAD(P)-binding Rossmann-like Domain"/>
    <property type="match status" value="1"/>
</dbReference>
<dbReference type="InterPro" id="IPR036291">
    <property type="entry name" value="NAD(P)-bd_dom_sf"/>
</dbReference>
<evidence type="ECO:0000256" key="8">
    <source>
        <dbReference type="PIRSR" id="PIRSR000102-1"/>
    </source>
</evidence>
<dbReference type="GO" id="GO:0030060">
    <property type="term" value="F:L-malate dehydrogenase (NAD+) activity"/>
    <property type="evidence" value="ECO:0007669"/>
    <property type="project" value="UniProtKB-EC"/>
</dbReference>
<dbReference type="InterPro" id="IPR001557">
    <property type="entry name" value="L-lactate/malate_DH"/>
</dbReference>
<keyword evidence="16" id="KW-1185">Reference proteome</keyword>